<accession>A0AAV7NP45</accession>
<organism evidence="1 2">
    <name type="scientific">Pleurodeles waltl</name>
    <name type="common">Iberian ribbed newt</name>
    <dbReference type="NCBI Taxonomy" id="8319"/>
    <lineage>
        <taxon>Eukaryota</taxon>
        <taxon>Metazoa</taxon>
        <taxon>Chordata</taxon>
        <taxon>Craniata</taxon>
        <taxon>Vertebrata</taxon>
        <taxon>Euteleostomi</taxon>
        <taxon>Amphibia</taxon>
        <taxon>Batrachia</taxon>
        <taxon>Caudata</taxon>
        <taxon>Salamandroidea</taxon>
        <taxon>Salamandridae</taxon>
        <taxon>Pleurodelinae</taxon>
        <taxon>Pleurodeles</taxon>
    </lineage>
</organism>
<dbReference type="Proteomes" id="UP001066276">
    <property type="component" value="Chromosome 8"/>
</dbReference>
<evidence type="ECO:0000313" key="1">
    <source>
        <dbReference type="EMBL" id="KAJ1116417.1"/>
    </source>
</evidence>
<comment type="caution">
    <text evidence="1">The sequence shown here is derived from an EMBL/GenBank/DDBJ whole genome shotgun (WGS) entry which is preliminary data.</text>
</comment>
<gene>
    <name evidence="1" type="ORF">NDU88_004629</name>
</gene>
<sequence length="184" mass="20699">FVEGLRPEIGQMIKSHLICWQAKPIDEVLRYAKYCSDEIELKPKKLKEKAMVMQIKAAQTGVQGNFVQQVPQQQGNVMFQPQMRGNEEAIAMSHLQSRGTLEAGLSDDGVGGCCSARCLITCSYDGIEMETNSDDEEDQAPETECETTNEEYPLIEFFPMFTVRELHSDLQGTVQENVWDLTGK</sequence>
<protein>
    <submittedName>
        <fullName evidence="1">Uncharacterized protein</fullName>
    </submittedName>
</protein>
<keyword evidence="2" id="KW-1185">Reference proteome</keyword>
<name>A0AAV7NP45_PLEWA</name>
<proteinExistence type="predicted"/>
<dbReference type="EMBL" id="JANPWB010000012">
    <property type="protein sequence ID" value="KAJ1116417.1"/>
    <property type="molecule type" value="Genomic_DNA"/>
</dbReference>
<dbReference type="AlphaFoldDB" id="A0AAV7NP45"/>
<feature type="non-terminal residue" evidence="1">
    <location>
        <position position="1"/>
    </location>
</feature>
<reference evidence="1" key="1">
    <citation type="journal article" date="2022" name="bioRxiv">
        <title>Sequencing and chromosome-scale assembly of the giantPleurodeles waltlgenome.</title>
        <authorList>
            <person name="Brown T."/>
            <person name="Elewa A."/>
            <person name="Iarovenko S."/>
            <person name="Subramanian E."/>
            <person name="Araus A.J."/>
            <person name="Petzold A."/>
            <person name="Susuki M."/>
            <person name="Suzuki K.-i.T."/>
            <person name="Hayashi T."/>
            <person name="Toyoda A."/>
            <person name="Oliveira C."/>
            <person name="Osipova E."/>
            <person name="Leigh N.D."/>
            <person name="Simon A."/>
            <person name="Yun M.H."/>
        </authorList>
    </citation>
    <scope>NUCLEOTIDE SEQUENCE</scope>
    <source>
        <strain evidence="1">20211129_DDA</strain>
        <tissue evidence="1">Liver</tissue>
    </source>
</reference>
<evidence type="ECO:0000313" key="2">
    <source>
        <dbReference type="Proteomes" id="UP001066276"/>
    </source>
</evidence>